<proteinExistence type="predicted"/>
<dbReference type="Pfam" id="PF25680">
    <property type="entry name" value="Mom"/>
    <property type="match status" value="1"/>
</dbReference>
<name>A0A4U2ZG03_9BACI</name>
<dbReference type="AlphaFoldDB" id="A0A4U2ZG03"/>
<keyword evidence="2" id="KW-1185">Reference proteome</keyword>
<evidence type="ECO:0000313" key="2">
    <source>
        <dbReference type="Proteomes" id="UP000308744"/>
    </source>
</evidence>
<dbReference type="Proteomes" id="UP000308744">
    <property type="component" value="Unassembled WGS sequence"/>
</dbReference>
<dbReference type="EMBL" id="SZPU01000002">
    <property type="protein sequence ID" value="TKI72630.1"/>
    <property type="molecule type" value="Genomic_DNA"/>
</dbReference>
<accession>A0A4U2ZG03</accession>
<evidence type="ECO:0000313" key="1">
    <source>
        <dbReference type="EMBL" id="TKI72630.1"/>
    </source>
</evidence>
<sequence length="205" mass="23403">MTTLKIAWATHEAAKFACENFHYSKCLPAGKLVKVGAWEDGKFIGVVIFSRGANGKIGSPYGLTQKECCELTRVALNHHKSFVSEILARAIKFLKMQSPNIELIVSYADTEQNHHGGIYQATNWIYQGKTDGEHYFIIHGKKVHPKSIYSKYGKGSQRIEWLRKNVDSNAQIYMTTGKHKYLMPLNKKIRKKILHLNKPYPKPKK</sequence>
<dbReference type="RefSeq" id="WP_107896758.1">
    <property type="nucleotide sequence ID" value="NZ_PYWM01000024.1"/>
</dbReference>
<organism evidence="1 2">
    <name type="scientific">Lysinibacillus mangiferihumi</name>
    <dbReference type="NCBI Taxonomy" id="1130819"/>
    <lineage>
        <taxon>Bacteria</taxon>
        <taxon>Bacillati</taxon>
        <taxon>Bacillota</taxon>
        <taxon>Bacilli</taxon>
        <taxon>Bacillales</taxon>
        <taxon>Bacillaceae</taxon>
        <taxon>Lysinibacillus</taxon>
    </lineage>
</organism>
<reference evidence="1 2" key="1">
    <citation type="submission" date="2019-04" db="EMBL/GenBank/DDBJ databases">
        <title>Lysinibacillus genome sequencing.</title>
        <authorList>
            <person name="Dunlap C."/>
        </authorList>
    </citation>
    <scope>NUCLEOTIDE SEQUENCE [LARGE SCALE GENOMIC DNA]</scope>
    <source>
        <strain evidence="1 2">CCTCC AB 2010389</strain>
    </source>
</reference>
<protein>
    <submittedName>
        <fullName evidence="1">Protein Mom</fullName>
    </submittedName>
</protein>
<dbReference type="InterPro" id="IPR057895">
    <property type="entry name" value="Mom"/>
</dbReference>
<gene>
    <name evidence="1" type="ORF">FC756_00775</name>
</gene>
<comment type="caution">
    <text evidence="1">The sequence shown here is derived from an EMBL/GenBank/DDBJ whole genome shotgun (WGS) entry which is preliminary data.</text>
</comment>